<sequence>MRIDVEIVRSLTDGESGGNPAGVVIDADALDVNQKREVARQVGLSETAFVSKSGIATIKLEFFTPTRQIAHCGHATIATFSLLRKLGRVADGSLSKETIDGCRTVLVDGDVILMQQQPPVYHPIKQESDLAARIARSIGMKLEDIYGMAEPTVVNTGNSFLIVGLPDEYSVAAIRPDQRAIEAISEELDLIGYYLFSTSTRTADRQAGARMFAPRFGIHEESATGTAAGPLACFLYEKMGVKHRVMTIEQGQLMLPPSPSAIKVILDIQEGTIAGLMAGGTATLEQSVRVDV</sequence>
<accession>A0ABN9IQ05</accession>
<evidence type="ECO:0000256" key="1">
    <source>
        <dbReference type="ARBA" id="ARBA00008270"/>
    </source>
</evidence>
<dbReference type="NCBIfam" id="TIGR00654">
    <property type="entry name" value="PhzF_family"/>
    <property type="match status" value="1"/>
</dbReference>
<dbReference type="EMBL" id="CATYWO010000002">
    <property type="protein sequence ID" value="CAJ0786701.1"/>
    <property type="molecule type" value="Genomic_DNA"/>
</dbReference>
<dbReference type="Gene3D" id="3.10.310.10">
    <property type="entry name" value="Diaminopimelate Epimerase, Chain A, domain 1"/>
    <property type="match status" value="2"/>
</dbReference>
<comment type="caution">
    <text evidence="3">The sequence shown here is derived from an EMBL/GenBank/DDBJ whole genome shotgun (WGS) entry which is preliminary data.</text>
</comment>
<keyword evidence="2 3" id="KW-0413">Isomerase</keyword>
<evidence type="ECO:0000313" key="3">
    <source>
        <dbReference type="EMBL" id="CAJ0786701.1"/>
    </source>
</evidence>
<evidence type="ECO:0000256" key="2">
    <source>
        <dbReference type="ARBA" id="ARBA00023235"/>
    </source>
</evidence>
<dbReference type="GO" id="GO:0016853">
    <property type="term" value="F:isomerase activity"/>
    <property type="evidence" value="ECO:0007669"/>
    <property type="project" value="UniProtKB-KW"/>
</dbReference>
<dbReference type="InterPro" id="IPR003719">
    <property type="entry name" value="Phenazine_PhzF-like"/>
</dbReference>
<dbReference type="RefSeq" id="WP_316657304.1">
    <property type="nucleotide sequence ID" value="NZ_CATYWO010000002.1"/>
</dbReference>
<proteinExistence type="inferred from homology"/>
<dbReference type="PANTHER" id="PTHR13774:SF39">
    <property type="entry name" value="BIOSYNTHESIS PROTEIN, PUTATIVE-RELATED"/>
    <property type="match status" value="1"/>
</dbReference>
<dbReference type="Pfam" id="PF02567">
    <property type="entry name" value="PhzC-PhzF"/>
    <property type="match status" value="1"/>
</dbReference>
<organism evidence="3 4">
    <name type="scientific">Ralstonia condita</name>
    <dbReference type="NCBI Taxonomy" id="3058600"/>
    <lineage>
        <taxon>Bacteria</taxon>
        <taxon>Pseudomonadati</taxon>
        <taxon>Pseudomonadota</taxon>
        <taxon>Betaproteobacteria</taxon>
        <taxon>Burkholderiales</taxon>
        <taxon>Burkholderiaceae</taxon>
        <taxon>Ralstonia</taxon>
    </lineage>
</organism>
<dbReference type="PANTHER" id="PTHR13774">
    <property type="entry name" value="PHENAZINE BIOSYNTHESIS PROTEIN"/>
    <property type="match status" value="1"/>
</dbReference>
<keyword evidence="4" id="KW-1185">Reference proteome</keyword>
<dbReference type="Proteomes" id="UP001189616">
    <property type="component" value="Unassembled WGS sequence"/>
</dbReference>
<comment type="similarity">
    <text evidence="1">Belongs to the PhzF family.</text>
</comment>
<dbReference type="PIRSF" id="PIRSF016184">
    <property type="entry name" value="PhzC_PhzF"/>
    <property type="match status" value="1"/>
</dbReference>
<evidence type="ECO:0000313" key="4">
    <source>
        <dbReference type="Proteomes" id="UP001189616"/>
    </source>
</evidence>
<gene>
    <name evidence="3" type="primary">yddE_1</name>
    <name evidence="3" type="ORF">LMG7141_01828</name>
</gene>
<name>A0ABN9IQ05_9RALS</name>
<reference evidence="3 4" key="1">
    <citation type="submission" date="2023-07" db="EMBL/GenBank/DDBJ databases">
        <authorList>
            <person name="Peeters C."/>
        </authorList>
    </citation>
    <scope>NUCLEOTIDE SEQUENCE [LARGE SCALE GENOMIC DNA]</scope>
    <source>
        <strain evidence="3 4">LMG 7141</strain>
    </source>
</reference>
<dbReference type="SUPFAM" id="SSF54506">
    <property type="entry name" value="Diaminopimelate epimerase-like"/>
    <property type="match status" value="1"/>
</dbReference>
<dbReference type="EC" id="5.1.-.-" evidence="3"/>
<protein>
    <submittedName>
        <fullName evidence="3">Isomerase YddE</fullName>
        <ecNumber evidence="3">5.1.-.-</ecNumber>
    </submittedName>
</protein>